<sequence>MTAPFAADAAAPILAADADIPPAPVAADAQVQPDGAEAPRASREQDNRPRAPKRDLDGWVLLDKPTGMTSTQAVAVVKRIFGARKAGHAGTLDPLASGCLPIAFGEATKTVPYVMDGRKTYRFTVRFGVETDTDDSEGKAVVTSDHRPTDADIVAALAAFRGEVMQVPPAYSALKIGGERAYDLAREGEEVVLQPRPVTIFRIELVERPDADHAVLEAECGKGTYVRAIARDLGRMLDARGHVSALRRACVGPFLEEDLVPLDEMRERAEAGEEALMDALDPVALALEEIPQIAVTPPDAHRLRCGQSVILRGRDAPIVQGHAAITCQGALIAIGDVDAGEIFPHRVFNWGQKDKKPQRRGKR</sequence>
<dbReference type="RefSeq" id="WP_393992663.1">
    <property type="nucleotide sequence ID" value="NZ_JBAFVH010000006.1"/>
</dbReference>
<feature type="region of interest" description="Disordered" evidence="6">
    <location>
        <begin position="24"/>
        <end position="58"/>
    </location>
</feature>
<dbReference type="HAMAP" id="MF_01080">
    <property type="entry name" value="TruB_bact"/>
    <property type="match status" value="1"/>
</dbReference>
<dbReference type="NCBIfam" id="TIGR00431">
    <property type="entry name" value="TruB"/>
    <property type="match status" value="1"/>
</dbReference>
<evidence type="ECO:0000259" key="7">
    <source>
        <dbReference type="Pfam" id="PF01509"/>
    </source>
</evidence>
<dbReference type="InterPro" id="IPR032819">
    <property type="entry name" value="TruB_C"/>
</dbReference>
<protein>
    <recommendedName>
        <fullName evidence="5">tRNA pseudouridine synthase B</fullName>
        <ecNumber evidence="5">5.4.99.25</ecNumber>
    </recommendedName>
    <alternativeName>
        <fullName evidence="5">tRNA pseudouridine(55) synthase</fullName>
        <shortName evidence="5">Psi55 synthase</shortName>
    </alternativeName>
    <alternativeName>
        <fullName evidence="5">tRNA pseudouridylate synthase</fullName>
    </alternativeName>
    <alternativeName>
        <fullName evidence="5">tRNA-uridine isomerase</fullName>
    </alternativeName>
</protein>
<evidence type="ECO:0000256" key="4">
    <source>
        <dbReference type="ARBA" id="ARBA00023235"/>
    </source>
</evidence>
<accession>A0ABW6ZVQ0</accession>
<dbReference type="EMBL" id="JBAFVH010000006">
    <property type="protein sequence ID" value="MFG1372809.1"/>
    <property type="molecule type" value="Genomic_DNA"/>
</dbReference>
<evidence type="ECO:0000256" key="3">
    <source>
        <dbReference type="ARBA" id="ARBA00022694"/>
    </source>
</evidence>
<evidence type="ECO:0000256" key="6">
    <source>
        <dbReference type="SAM" id="MobiDB-lite"/>
    </source>
</evidence>
<dbReference type="Gene3D" id="3.30.2350.10">
    <property type="entry name" value="Pseudouridine synthase"/>
    <property type="match status" value="1"/>
</dbReference>
<evidence type="ECO:0000256" key="1">
    <source>
        <dbReference type="ARBA" id="ARBA00000385"/>
    </source>
</evidence>
<evidence type="ECO:0000313" key="9">
    <source>
        <dbReference type="EMBL" id="MFG1372809.1"/>
    </source>
</evidence>
<dbReference type="Pfam" id="PF01509">
    <property type="entry name" value="TruB_N"/>
    <property type="match status" value="1"/>
</dbReference>
<dbReference type="Proteomes" id="UP001604002">
    <property type="component" value="Unassembled WGS sequence"/>
</dbReference>
<dbReference type="EC" id="5.4.99.25" evidence="5"/>
<comment type="similarity">
    <text evidence="2 5">Belongs to the pseudouridine synthase TruB family. Type 1 subfamily.</text>
</comment>
<keyword evidence="4 5" id="KW-0413">Isomerase</keyword>
<dbReference type="InterPro" id="IPR020103">
    <property type="entry name" value="PsdUridine_synth_cat_dom_sf"/>
</dbReference>
<keyword evidence="10" id="KW-1185">Reference proteome</keyword>
<name>A0ABW6ZVQ0_9HYPH</name>
<dbReference type="Pfam" id="PF16198">
    <property type="entry name" value="TruB_C_2"/>
    <property type="match status" value="1"/>
</dbReference>
<organism evidence="9 10">
    <name type="scientific">Xanthobacter oligotrophicus</name>
    <dbReference type="NCBI Taxonomy" id="2607286"/>
    <lineage>
        <taxon>Bacteria</taxon>
        <taxon>Pseudomonadati</taxon>
        <taxon>Pseudomonadota</taxon>
        <taxon>Alphaproteobacteria</taxon>
        <taxon>Hyphomicrobiales</taxon>
        <taxon>Xanthobacteraceae</taxon>
        <taxon>Xanthobacter</taxon>
    </lineage>
</organism>
<dbReference type="PANTHER" id="PTHR13767:SF2">
    <property type="entry name" value="PSEUDOURIDYLATE SYNTHASE TRUB1"/>
    <property type="match status" value="1"/>
</dbReference>
<dbReference type="CDD" id="cd02573">
    <property type="entry name" value="PseudoU_synth_EcTruB"/>
    <property type="match status" value="1"/>
</dbReference>
<reference evidence="9 10" key="1">
    <citation type="submission" date="2024-02" db="EMBL/GenBank/DDBJ databases">
        <title>Expansion and revision of Xanthobacter and proposal of Roseixanthobacter gen. nov.</title>
        <authorList>
            <person name="Soltysiak M.P.M."/>
            <person name="Jalihal A."/>
            <person name="Ory A."/>
            <person name="Chrisophersen C."/>
            <person name="Lee A.D."/>
            <person name="Boulton J."/>
            <person name="Springer M."/>
        </authorList>
    </citation>
    <scope>NUCLEOTIDE SEQUENCE [LARGE SCALE GENOMIC DNA]</scope>
    <source>
        <strain evidence="9 10">23A</strain>
    </source>
</reference>
<feature type="compositionally biased region" description="Basic and acidic residues" evidence="6">
    <location>
        <begin position="40"/>
        <end position="57"/>
    </location>
</feature>
<evidence type="ECO:0000256" key="2">
    <source>
        <dbReference type="ARBA" id="ARBA00005642"/>
    </source>
</evidence>
<proteinExistence type="inferred from homology"/>
<comment type="function">
    <text evidence="5">Responsible for synthesis of pseudouridine from uracil-55 in the psi GC loop of transfer RNAs.</text>
</comment>
<feature type="domain" description="tRNA pseudouridylate synthase B C-terminal" evidence="8">
    <location>
        <begin position="227"/>
        <end position="287"/>
    </location>
</feature>
<dbReference type="InterPro" id="IPR002501">
    <property type="entry name" value="PsdUridine_synth_N"/>
</dbReference>
<keyword evidence="3 5" id="KW-0819">tRNA processing</keyword>
<feature type="compositionally biased region" description="Low complexity" evidence="6">
    <location>
        <begin position="24"/>
        <end position="34"/>
    </location>
</feature>
<dbReference type="InterPro" id="IPR014780">
    <property type="entry name" value="tRNA_psdUridine_synth_TruB"/>
</dbReference>
<evidence type="ECO:0000256" key="5">
    <source>
        <dbReference type="HAMAP-Rule" id="MF_01080"/>
    </source>
</evidence>
<feature type="active site" description="Nucleophile" evidence="5">
    <location>
        <position position="93"/>
    </location>
</feature>
<dbReference type="PANTHER" id="PTHR13767">
    <property type="entry name" value="TRNA-PSEUDOURIDINE SYNTHASE"/>
    <property type="match status" value="1"/>
</dbReference>
<dbReference type="GO" id="GO:0160148">
    <property type="term" value="F:tRNA pseudouridine(55) synthase activity"/>
    <property type="evidence" value="ECO:0007669"/>
    <property type="project" value="UniProtKB-EC"/>
</dbReference>
<dbReference type="SUPFAM" id="SSF55120">
    <property type="entry name" value="Pseudouridine synthase"/>
    <property type="match status" value="1"/>
</dbReference>
<comment type="caution">
    <text evidence="9">The sequence shown here is derived from an EMBL/GenBank/DDBJ whole genome shotgun (WGS) entry which is preliminary data.</text>
</comment>
<feature type="domain" description="Pseudouridine synthase II N-terminal" evidence="7">
    <location>
        <begin position="78"/>
        <end position="226"/>
    </location>
</feature>
<evidence type="ECO:0000259" key="8">
    <source>
        <dbReference type="Pfam" id="PF16198"/>
    </source>
</evidence>
<evidence type="ECO:0000313" key="10">
    <source>
        <dbReference type="Proteomes" id="UP001604002"/>
    </source>
</evidence>
<comment type="catalytic activity">
    <reaction evidence="1 5">
        <text>uridine(55) in tRNA = pseudouridine(55) in tRNA</text>
        <dbReference type="Rhea" id="RHEA:42532"/>
        <dbReference type="Rhea" id="RHEA-COMP:10101"/>
        <dbReference type="Rhea" id="RHEA-COMP:10102"/>
        <dbReference type="ChEBI" id="CHEBI:65314"/>
        <dbReference type="ChEBI" id="CHEBI:65315"/>
        <dbReference type="EC" id="5.4.99.25"/>
    </reaction>
</comment>
<gene>
    <name evidence="5 9" type="primary">truB</name>
    <name evidence="9" type="ORF">V5F32_11600</name>
</gene>